<proteinExistence type="predicted"/>
<gene>
    <name evidence="1" type="ORF">EVAR_80603_1</name>
</gene>
<keyword evidence="2" id="KW-1185">Reference proteome</keyword>
<protein>
    <submittedName>
        <fullName evidence="1">Uncharacterized protein</fullName>
    </submittedName>
</protein>
<evidence type="ECO:0000313" key="2">
    <source>
        <dbReference type="Proteomes" id="UP000299102"/>
    </source>
</evidence>
<dbReference type="AlphaFoldDB" id="A0A4C1TLP6"/>
<accession>A0A4C1TLP6</accession>
<organism evidence="1 2">
    <name type="scientific">Eumeta variegata</name>
    <name type="common">Bagworm moth</name>
    <name type="synonym">Eumeta japonica</name>
    <dbReference type="NCBI Taxonomy" id="151549"/>
    <lineage>
        <taxon>Eukaryota</taxon>
        <taxon>Metazoa</taxon>
        <taxon>Ecdysozoa</taxon>
        <taxon>Arthropoda</taxon>
        <taxon>Hexapoda</taxon>
        <taxon>Insecta</taxon>
        <taxon>Pterygota</taxon>
        <taxon>Neoptera</taxon>
        <taxon>Endopterygota</taxon>
        <taxon>Lepidoptera</taxon>
        <taxon>Glossata</taxon>
        <taxon>Ditrysia</taxon>
        <taxon>Tineoidea</taxon>
        <taxon>Psychidae</taxon>
        <taxon>Oiketicinae</taxon>
        <taxon>Eumeta</taxon>
    </lineage>
</organism>
<comment type="caution">
    <text evidence="1">The sequence shown here is derived from an EMBL/GenBank/DDBJ whole genome shotgun (WGS) entry which is preliminary data.</text>
</comment>
<dbReference type="EMBL" id="BGZK01000071">
    <property type="protein sequence ID" value="GBP15432.1"/>
    <property type="molecule type" value="Genomic_DNA"/>
</dbReference>
<reference evidence="1 2" key="1">
    <citation type="journal article" date="2019" name="Commun. Biol.">
        <title>The bagworm genome reveals a unique fibroin gene that provides high tensile strength.</title>
        <authorList>
            <person name="Kono N."/>
            <person name="Nakamura H."/>
            <person name="Ohtoshi R."/>
            <person name="Tomita M."/>
            <person name="Numata K."/>
            <person name="Arakawa K."/>
        </authorList>
    </citation>
    <scope>NUCLEOTIDE SEQUENCE [LARGE SCALE GENOMIC DNA]</scope>
</reference>
<dbReference type="Proteomes" id="UP000299102">
    <property type="component" value="Unassembled WGS sequence"/>
</dbReference>
<name>A0A4C1TLP6_EUMVA</name>
<evidence type="ECO:0000313" key="1">
    <source>
        <dbReference type="EMBL" id="GBP15432.1"/>
    </source>
</evidence>
<sequence>MRFGASLWGERSGDNDRSICLLVDYRHVDGRPLNLFSESRNERLVIFKIKKLLVGRPGAIRSMLVPSGPKSVKHHRPRFMLSIIRIPVSLLDRSQRVSGARRGRPLPSRAVPEDRRANRKLAVRDAFAPLRNHFVSTSLQLHIIIRKKAFEADSNLYRHRLS</sequence>